<dbReference type="AlphaFoldDB" id="A0A1I9G6H6"/>
<evidence type="ECO:0000313" key="1">
    <source>
        <dbReference type="EMBL" id="CDQ03050.1"/>
    </source>
</evidence>
<dbReference type="EMBL" id="LN857024">
    <property type="protein sequence ID" value="CDQ03050.1"/>
    <property type="molecule type" value="Genomic_DNA"/>
</dbReference>
<accession>A0A1I9G6H6</accession>
<gene>
    <name evidence="1" type="primary">Bm14496</name>
    <name evidence="1" type="ORF">BM_Bm14496</name>
</gene>
<name>A0A1I9G6H6_BRUMA</name>
<reference evidence="1" key="1">
    <citation type="journal article" date="2007" name="Science">
        <title>Draft genome of the filarial nematode parasite Brugia malayi.</title>
        <authorList>
            <person name="Ghedin E."/>
            <person name="Wang S."/>
            <person name="Spiro D."/>
            <person name="Caler E."/>
            <person name="Zhao Q."/>
            <person name="Crabtree J."/>
            <person name="Allen J.E."/>
            <person name="Delcher A.L."/>
            <person name="Guiliano D.B."/>
            <person name="Miranda-Saavedra D."/>
            <person name="Angiuoli S.V."/>
            <person name="Creasy T."/>
            <person name="Amedeo P."/>
            <person name="Haas B."/>
            <person name="El-Sayed N.M."/>
            <person name="Wortman J.R."/>
            <person name="Feldblyum T."/>
            <person name="Tallon L."/>
            <person name="Schatz M."/>
            <person name="Shumway M."/>
            <person name="Koo H."/>
            <person name="Salzberg S.L."/>
            <person name="Schobel S."/>
            <person name="Pertea M."/>
            <person name="Pop M."/>
            <person name="White O."/>
            <person name="Barton G.J."/>
            <person name="Carlow C.K."/>
            <person name="Crawford M.J."/>
            <person name="Daub J."/>
            <person name="Dimmic M.W."/>
            <person name="Estes C.F."/>
            <person name="Foster J.M."/>
            <person name="Ganatra M."/>
            <person name="Gregory W.F."/>
            <person name="Johnson N.M."/>
            <person name="Jin J."/>
            <person name="Komuniecki R."/>
            <person name="Korf I."/>
            <person name="Kumar S."/>
            <person name="Laney S."/>
            <person name="Li B.W."/>
            <person name="Li W."/>
            <person name="Lindblom T.H."/>
            <person name="Lustigman S."/>
            <person name="Ma D."/>
            <person name="Maina C.V."/>
            <person name="Martin D.M."/>
            <person name="McCarter J.P."/>
            <person name="McReynolds L."/>
            <person name="Mitreva M."/>
            <person name="Nutman T.B."/>
            <person name="Parkinson J."/>
            <person name="Peregrin-Alvarez J.M."/>
            <person name="Poole C."/>
            <person name="Ren Q."/>
            <person name="Saunders L."/>
            <person name="Sluder A.E."/>
            <person name="Smith K."/>
            <person name="Stanke M."/>
            <person name="Unnasch T.R."/>
            <person name="Ware J."/>
            <person name="Wei A.D."/>
            <person name="Weil G."/>
            <person name="Williams D.J."/>
            <person name="Zhang Y."/>
            <person name="Williams S.A."/>
            <person name="Fraser-Liggett C."/>
            <person name="Slatko B."/>
            <person name="Blaxter M.L."/>
            <person name="Scott A.L."/>
        </authorList>
    </citation>
    <scope>NUCLEOTIDE SEQUENCE</scope>
    <source>
        <strain evidence="1">FR3</strain>
    </source>
</reference>
<sequence length="36" mass="4313">MVFRKLQKISPLILEKYSYLPCHYLLKCMPLVDILC</sequence>
<protein>
    <submittedName>
        <fullName evidence="1">Bm14496</fullName>
    </submittedName>
</protein>
<organism evidence="1">
    <name type="scientific">Brugia malayi</name>
    <name type="common">Filarial nematode worm</name>
    <dbReference type="NCBI Taxonomy" id="6279"/>
    <lineage>
        <taxon>Eukaryota</taxon>
        <taxon>Metazoa</taxon>
        <taxon>Ecdysozoa</taxon>
        <taxon>Nematoda</taxon>
        <taxon>Chromadorea</taxon>
        <taxon>Rhabditida</taxon>
        <taxon>Spirurina</taxon>
        <taxon>Spiruromorpha</taxon>
        <taxon>Filarioidea</taxon>
        <taxon>Onchocercidae</taxon>
        <taxon>Brugia</taxon>
    </lineage>
</organism>
<proteinExistence type="predicted"/>
<reference evidence="1" key="2">
    <citation type="submission" date="2012-12" db="EMBL/GenBank/DDBJ databases">
        <authorList>
            <consortium name="WormBase Consortium"/>
            <person name="Ghedin E."/>
            <person name="Paulini M."/>
        </authorList>
    </citation>
    <scope>NUCLEOTIDE SEQUENCE</scope>
    <source>
        <strain evidence="1">FR3</strain>
    </source>
</reference>